<dbReference type="Proteomes" id="UP001186944">
    <property type="component" value="Unassembled WGS sequence"/>
</dbReference>
<keyword evidence="5" id="KW-1185">Reference proteome</keyword>
<organism evidence="4 5">
    <name type="scientific">Pinctada imbricata</name>
    <name type="common">Atlantic pearl-oyster</name>
    <name type="synonym">Pinctada martensii</name>
    <dbReference type="NCBI Taxonomy" id="66713"/>
    <lineage>
        <taxon>Eukaryota</taxon>
        <taxon>Metazoa</taxon>
        <taxon>Spiralia</taxon>
        <taxon>Lophotrochozoa</taxon>
        <taxon>Mollusca</taxon>
        <taxon>Bivalvia</taxon>
        <taxon>Autobranchia</taxon>
        <taxon>Pteriomorphia</taxon>
        <taxon>Pterioida</taxon>
        <taxon>Pterioidea</taxon>
        <taxon>Pteriidae</taxon>
        <taxon>Pinctada</taxon>
    </lineage>
</organism>
<dbReference type="InterPro" id="IPR039039">
    <property type="entry name" value="RAI1-like_fam"/>
</dbReference>
<comment type="subcellular location">
    <subcellularLocation>
        <location evidence="2">Nucleus</location>
    </subcellularLocation>
</comment>
<feature type="domain" description="RAI1-like" evidence="3">
    <location>
        <begin position="3"/>
        <end position="345"/>
    </location>
</feature>
<dbReference type="GO" id="GO:0110155">
    <property type="term" value="P:NAD-cap decapping"/>
    <property type="evidence" value="ECO:0007669"/>
    <property type="project" value="TreeGrafter"/>
</dbReference>
<evidence type="ECO:0000256" key="2">
    <source>
        <dbReference type="RuleBase" id="RU367113"/>
    </source>
</evidence>
<dbReference type="GO" id="GO:0034353">
    <property type="term" value="F:mRNA 5'-diphosphatase activity"/>
    <property type="evidence" value="ECO:0007669"/>
    <property type="project" value="TreeGrafter"/>
</dbReference>
<keyword evidence="2" id="KW-0539">Nucleus</keyword>
<dbReference type="GO" id="GO:0005634">
    <property type="term" value="C:nucleus"/>
    <property type="evidence" value="ECO:0007669"/>
    <property type="project" value="UniProtKB-SubCell"/>
</dbReference>
<accession>A0AA89BQ58</accession>
<keyword evidence="2" id="KW-0378">Hydrolase</keyword>
<dbReference type="EC" id="3.6.1.-" evidence="2"/>
<comment type="caution">
    <text evidence="4">The sequence shown here is derived from an EMBL/GenBank/DDBJ whole genome shotgun (WGS) entry which is preliminary data.</text>
</comment>
<dbReference type="GO" id="GO:0004518">
    <property type="term" value="F:nuclease activity"/>
    <property type="evidence" value="ECO:0007669"/>
    <property type="project" value="UniProtKB-KW"/>
</dbReference>
<comment type="function">
    <text evidence="2">Decapping enzyme for NAD-capped RNAs: specifically hydrolyzes the nicotinamide adenine dinucleotide (NAD) cap from a subset of RNAs by removing the entire NAD moiety from the 5'-end of an NAD-capped RNA.</text>
</comment>
<dbReference type="EMBL" id="VSWD01000010">
    <property type="protein sequence ID" value="KAK3089906.1"/>
    <property type="molecule type" value="Genomic_DNA"/>
</dbReference>
<comment type="similarity">
    <text evidence="1 2">Belongs to the DXO/Dom3Z family.</text>
</comment>
<sequence length="347" mass="40895">MFRKPCEVGNFSLDIDRIFNDGKDMMKYYHKPDKPGNVCFDLKLGYKSMVRKDESKDELINDILRWIMRNRKCFQTAEDQATITDSKPSRNLHTDFVCWRGLLTKLLCTPYESRDGWMIAVTLHKGTYYMNEYETEKKKSDKAATTERQDQMAYWGWKFEQYVSTSEPNGIPDTDSPVNNCEAYCTVIRSRLEKHSIVYSGEVDAVDLDCSSENKYVEFKTSREIDTPRQNQNFKRFKLIKWWAQSYLVGIPLIVCGFRDDDGIVHRLQNFETAKIPDIVKDLRDPWEPNVCFNFLNQFLEFVKRTVTTDNHKVVYLFDWEPPGDIGCRRLEEGSSYCFLPDWYVND</sequence>
<dbReference type="GO" id="GO:0000956">
    <property type="term" value="P:nuclear-transcribed mRNA catabolic process"/>
    <property type="evidence" value="ECO:0007669"/>
    <property type="project" value="TreeGrafter"/>
</dbReference>
<dbReference type="PANTHER" id="PTHR12395:SF9">
    <property type="entry name" value="DECAPPING AND EXORIBONUCLEASE PROTEIN"/>
    <property type="match status" value="1"/>
</dbReference>
<gene>
    <name evidence="4" type="ORF">FSP39_007543</name>
</gene>
<dbReference type="AlphaFoldDB" id="A0AA89BQ58"/>
<dbReference type="InterPro" id="IPR013961">
    <property type="entry name" value="RAI1"/>
</dbReference>
<dbReference type="GO" id="GO:0003723">
    <property type="term" value="F:RNA binding"/>
    <property type="evidence" value="ECO:0007669"/>
    <property type="project" value="UniProtKB-KW"/>
</dbReference>
<dbReference type="GO" id="GO:0046872">
    <property type="term" value="F:metal ion binding"/>
    <property type="evidence" value="ECO:0007669"/>
    <property type="project" value="UniProtKB-KW"/>
</dbReference>
<keyword evidence="2" id="KW-0547">Nucleotide-binding</keyword>
<dbReference type="GO" id="GO:0005829">
    <property type="term" value="C:cytosol"/>
    <property type="evidence" value="ECO:0007669"/>
    <property type="project" value="TreeGrafter"/>
</dbReference>
<keyword evidence="2" id="KW-0479">Metal-binding</keyword>
<evidence type="ECO:0000313" key="4">
    <source>
        <dbReference type="EMBL" id="KAK3089906.1"/>
    </source>
</evidence>
<keyword evidence="2" id="KW-0694">RNA-binding</keyword>
<evidence type="ECO:0000256" key="1">
    <source>
        <dbReference type="ARBA" id="ARBA00006562"/>
    </source>
</evidence>
<reference evidence="4" key="1">
    <citation type="submission" date="2019-08" db="EMBL/GenBank/DDBJ databases">
        <title>The improved chromosome-level genome for the pearl oyster Pinctada fucata martensii using PacBio sequencing and Hi-C.</title>
        <authorList>
            <person name="Zheng Z."/>
        </authorList>
    </citation>
    <scope>NUCLEOTIDE SEQUENCE</scope>
    <source>
        <strain evidence="4">ZZ-2019</strain>
        <tissue evidence="4">Adductor muscle</tissue>
    </source>
</reference>
<evidence type="ECO:0000313" key="5">
    <source>
        <dbReference type="Proteomes" id="UP001186944"/>
    </source>
</evidence>
<protein>
    <recommendedName>
        <fullName evidence="2">Decapping nuclease</fullName>
        <ecNumber evidence="2">3.6.1.-</ecNumber>
    </recommendedName>
</protein>
<comment type="cofactor">
    <cofactor evidence="2">
        <name>a divalent metal cation</name>
        <dbReference type="ChEBI" id="CHEBI:60240"/>
    </cofactor>
</comment>
<evidence type="ECO:0000259" key="3">
    <source>
        <dbReference type="Pfam" id="PF08652"/>
    </source>
</evidence>
<dbReference type="Pfam" id="PF08652">
    <property type="entry name" value="RAI1"/>
    <property type="match status" value="1"/>
</dbReference>
<name>A0AA89BQ58_PINIB</name>
<proteinExistence type="inferred from homology"/>
<dbReference type="PANTHER" id="PTHR12395">
    <property type="entry name" value="DOM-3 RELATED"/>
    <property type="match status" value="1"/>
</dbReference>
<keyword evidence="2" id="KW-0540">Nuclease</keyword>
<dbReference type="GO" id="GO:0000166">
    <property type="term" value="F:nucleotide binding"/>
    <property type="evidence" value="ECO:0007669"/>
    <property type="project" value="UniProtKB-KW"/>
</dbReference>